<feature type="compositionally biased region" description="Pro residues" evidence="1">
    <location>
        <begin position="354"/>
        <end position="366"/>
    </location>
</feature>
<feature type="region of interest" description="Disordered" evidence="1">
    <location>
        <begin position="507"/>
        <end position="600"/>
    </location>
</feature>
<feature type="chain" id="PRO_5022101381" description="HEAT repeat domain-containing protein" evidence="2">
    <location>
        <begin position="24"/>
        <end position="600"/>
    </location>
</feature>
<evidence type="ECO:0000313" key="3">
    <source>
        <dbReference type="EMBL" id="QDU77173.1"/>
    </source>
</evidence>
<dbReference type="OrthoDB" id="248807at2"/>
<dbReference type="RefSeq" id="WP_144975871.1">
    <property type="nucleotide sequence ID" value="NZ_CP036289.1"/>
</dbReference>
<gene>
    <name evidence="3" type="ORF">Pan97_42350</name>
</gene>
<proteinExistence type="predicted"/>
<keyword evidence="2" id="KW-0732">Signal</keyword>
<reference evidence="4" key="1">
    <citation type="submission" date="2019-02" db="EMBL/GenBank/DDBJ databases">
        <title>Deep-cultivation of Planctomycetes and their phenomic and genomic characterization uncovers novel biology.</title>
        <authorList>
            <person name="Wiegand S."/>
            <person name="Jogler M."/>
            <person name="Boedeker C."/>
            <person name="Pinto D."/>
            <person name="Vollmers J."/>
            <person name="Rivas-Marin E."/>
            <person name="Kohn T."/>
            <person name="Peeters S.H."/>
            <person name="Heuer A."/>
            <person name="Rast P."/>
            <person name="Oberbeckmann S."/>
            <person name="Bunk B."/>
            <person name="Jeske O."/>
            <person name="Meyerdierks A."/>
            <person name="Storesund J.E."/>
            <person name="Kallscheuer N."/>
            <person name="Luecker S."/>
            <person name="Lage O.M."/>
            <person name="Pohl T."/>
            <person name="Merkel B.J."/>
            <person name="Hornburger P."/>
            <person name="Mueller R.-W."/>
            <person name="Bruemmer F."/>
            <person name="Labrenz M."/>
            <person name="Spormann A.M."/>
            <person name="Op den Camp H."/>
            <person name="Overmann J."/>
            <person name="Amann R."/>
            <person name="Jetten M.S.M."/>
            <person name="Mascher T."/>
            <person name="Medema M.H."/>
            <person name="Devos D.P."/>
            <person name="Kaster A.-K."/>
            <person name="Ovreas L."/>
            <person name="Rohde M."/>
            <person name="Galperin M.Y."/>
            <person name="Jogler C."/>
        </authorList>
    </citation>
    <scope>NUCLEOTIDE SEQUENCE [LARGE SCALE GENOMIC DNA]</scope>
    <source>
        <strain evidence="4">Pan97</strain>
    </source>
</reference>
<evidence type="ECO:0000256" key="2">
    <source>
        <dbReference type="SAM" id="SignalP"/>
    </source>
</evidence>
<protein>
    <recommendedName>
        <fullName evidence="5">HEAT repeat domain-containing protein</fullName>
    </recommendedName>
</protein>
<dbReference type="AlphaFoldDB" id="A0A518CD73"/>
<name>A0A518CD73_9BACT</name>
<feature type="signal peptide" evidence="2">
    <location>
        <begin position="1"/>
        <end position="23"/>
    </location>
</feature>
<dbReference type="Proteomes" id="UP000318626">
    <property type="component" value="Chromosome"/>
</dbReference>
<feature type="region of interest" description="Disordered" evidence="1">
    <location>
        <begin position="344"/>
        <end position="388"/>
    </location>
</feature>
<dbReference type="PROSITE" id="PS51257">
    <property type="entry name" value="PROKAR_LIPOPROTEIN"/>
    <property type="match status" value="1"/>
</dbReference>
<sequence precursor="true">MKRVAVSTLVLAIMACCGQTSWAQYNEIPVTATDIDPDSRDTQTRIRFGQAQAAVREYLSGKTMDEQGRALIRKFFRDAYLKSWTRKGNWTQAGAKRQEFLRAYYGPLYSEPTSRAMVNEIMVEFMREYIKPNYHPVLRYNAILLLGDLRSKEMDNINQTPEIPYAPATAILLSTLEDPNQSDAVKVGAWIGLMEQCQLYGVNLGSMAGAEKTKVMDLVVKTLSEKAPPKGRGADAHTWMRKRAIDVARSIGNAGRDGALANALNIIILDESLPIEMRCNAIAAKGHLNYDAQTAAKLDVAKESAEIGKVALEAVSSDVAWYDNAITEYYKALMGPGGSGMMGSEYGMSGPMMQPTPRPTSRPPSRPSSRSRGRNPMGPGEFGEYDEEMMEPEIIRDPLVVRMETLFRRRVKTHLDDCMQGLVGSTTQITDDGSSIRVGLIRYAKNAEDREVIVGLAKSMYNMLATVDNDELWEDELLKNSKTRLETLTVAAQKLAAKAAVDITPPEADTATKPADDVPGGAVAPDVPGGADVPGDDVPGAAPADIPGAASEDVPGAAPADIPGGTAPADVPGGAPADVPGAAAAPAEDVPGAPAADVPN</sequence>
<keyword evidence="4" id="KW-1185">Reference proteome</keyword>
<feature type="compositionally biased region" description="Low complexity" evidence="1">
    <location>
        <begin position="344"/>
        <end position="353"/>
    </location>
</feature>
<evidence type="ECO:0000313" key="4">
    <source>
        <dbReference type="Proteomes" id="UP000318626"/>
    </source>
</evidence>
<dbReference type="KEGG" id="bvo:Pan97_42350"/>
<feature type="compositionally biased region" description="Low complexity" evidence="1">
    <location>
        <begin position="563"/>
        <end position="600"/>
    </location>
</feature>
<dbReference type="EMBL" id="CP036289">
    <property type="protein sequence ID" value="QDU77173.1"/>
    <property type="molecule type" value="Genomic_DNA"/>
</dbReference>
<evidence type="ECO:0008006" key="5">
    <source>
        <dbReference type="Google" id="ProtNLM"/>
    </source>
</evidence>
<organism evidence="3 4">
    <name type="scientific">Bremerella volcania</name>
    <dbReference type="NCBI Taxonomy" id="2527984"/>
    <lineage>
        <taxon>Bacteria</taxon>
        <taxon>Pseudomonadati</taxon>
        <taxon>Planctomycetota</taxon>
        <taxon>Planctomycetia</taxon>
        <taxon>Pirellulales</taxon>
        <taxon>Pirellulaceae</taxon>
        <taxon>Bremerella</taxon>
    </lineage>
</organism>
<feature type="compositionally biased region" description="Low complexity" evidence="1">
    <location>
        <begin position="517"/>
        <end position="550"/>
    </location>
</feature>
<evidence type="ECO:0000256" key="1">
    <source>
        <dbReference type="SAM" id="MobiDB-lite"/>
    </source>
</evidence>
<accession>A0A518CD73</accession>